<feature type="transmembrane region" description="Helical" evidence="6">
    <location>
        <begin position="551"/>
        <end position="568"/>
    </location>
</feature>
<dbReference type="AlphaFoldDB" id="A0A7S4A4G3"/>
<reference evidence="9" key="2">
    <citation type="submission" date="2021-11" db="EMBL/GenBank/DDBJ databases">
        <authorList>
            <consortium name="Genoscope - CEA"/>
            <person name="William W."/>
        </authorList>
    </citation>
    <scope>NUCLEOTIDE SEQUENCE</scope>
</reference>
<evidence type="ECO:0000256" key="2">
    <source>
        <dbReference type="ARBA" id="ARBA00010199"/>
    </source>
</evidence>
<dbReference type="EMBL" id="HBIW01021776">
    <property type="protein sequence ID" value="CAE0703339.1"/>
    <property type="molecule type" value="Transcribed_RNA"/>
</dbReference>
<evidence type="ECO:0000256" key="5">
    <source>
        <dbReference type="ARBA" id="ARBA00023136"/>
    </source>
</evidence>
<feature type="chain" id="PRO_5036212269" description="Protein DETOXIFICATION" evidence="7">
    <location>
        <begin position="24"/>
        <end position="644"/>
    </location>
</feature>
<dbReference type="GO" id="GO:0016020">
    <property type="term" value="C:membrane"/>
    <property type="evidence" value="ECO:0007669"/>
    <property type="project" value="UniProtKB-SubCell"/>
</dbReference>
<gene>
    <name evidence="8" type="ORF">PCAL00307_LOCUS18786</name>
    <name evidence="9" type="ORF">PECAL_4P25560</name>
</gene>
<feature type="transmembrane region" description="Helical" evidence="6">
    <location>
        <begin position="475"/>
        <end position="495"/>
    </location>
</feature>
<feature type="transmembrane region" description="Helical" evidence="6">
    <location>
        <begin position="359"/>
        <end position="384"/>
    </location>
</feature>
<accession>A0A7S4A4G3</accession>
<organism evidence="8">
    <name type="scientific">Pelagomonas calceolata</name>
    <dbReference type="NCBI Taxonomy" id="35677"/>
    <lineage>
        <taxon>Eukaryota</taxon>
        <taxon>Sar</taxon>
        <taxon>Stramenopiles</taxon>
        <taxon>Ochrophyta</taxon>
        <taxon>Pelagophyceae</taxon>
        <taxon>Pelagomonadales</taxon>
        <taxon>Pelagomonadaceae</taxon>
        <taxon>Pelagomonas</taxon>
    </lineage>
</organism>
<feature type="signal peptide" evidence="7">
    <location>
        <begin position="1"/>
        <end position="23"/>
    </location>
</feature>
<evidence type="ECO:0000256" key="1">
    <source>
        <dbReference type="ARBA" id="ARBA00004141"/>
    </source>
</evidence>
<dbReference type="Proteomes" id="UP000789595">
    <property type="component" value="Unassembled WGS sequence"/>
</dbReference>
<dbReference type="InterPro" id="IPR002528">
    <property type="entry name" value="MATE_fam"/>
</dbReference>
<keyword evidence="3 6" id="KW-0812">Transmembrane</keyword>
<comment type="subcellular location">
    <subcellularLocation>
        <location evidence="1">Membrane</location>
        <topology evidence="1">Multi-pass membrane protein</topology>
    </subcellularLocation>
</comment>
<evidence type="ECO:0008006" key="11">
    <source>
        <dbReference type="Google" id="ProtNLM"/>
    </source>
</evidence>
<reference evidence="8" key="1">
    <citation type="submission" date="2021-01" db="EMBL/GenBank/DDBJ databases">
        <authorList>
            <person name="Corre E."/>
            <person name="Pelletier E."/>
            <person name="Niang G."/>
            <person name="Scheremetjew M."/>
            <person name="Finn R."/>
            <person name="Kale V."/>
            <person name="Holt S."/>
            <person name="Cochrane G."/>
            <person name="Meng A."/>
            <person name="Brown T."/>
            <person name="Cohen L."/>
        </authorList>
    </citation>
    <scope>NUCLEOTIDE SEQUENCE</scope>
    <source>
        <strain evidence="8">CCMP1756</strain>
    </source>
</reference>
<keyword evidence="7" id="KW-0732">Signal</keyword>
<dbReference type="PANTHER" id="PTHR42893:SF9">
    <property type="entry name" value="PROTEIN DETOXIFICATION 46, CHLOROPLASTIC"/>
    <property type="match status" value="1"/>
</dbReference>
<evidence type="ECO:0000256" key="7">
    <source>
        <dbReference type="SAM" id="SignalP"/>
    </source>
</evidence>
<evidence type="ECO:0000256" key="6">
    <source>
        <dbReference type="SAM" id="Phobius"/>
    </source>
</evidence>
<evidence type="ECO:0000313" key="10">
    <source>
        <dbReference type="Proteomes" id="UP000789595"/>
    </source>
</evidence>
<dbReference type="OrthoDB" id="423427at2759"/>
<keyword evidence="4 6" id="KW-1133">Transmembrane helix</keyword>
<dbReference type="GO" id="GO:0042910">
    <property type="term" value="F:xenobiotic transmembrane transporter activity"/>
    <property type="evidence" value="ECO:0007669"/>
    <property type="project" value="InterPro"/>
</dbReference>
<name>A0A7S4A4G3_9STRA</name>
<evidence type="ECO:0000313" key="8">
    <source>
        <dbReference type="EMBL" id="CAE0703339.1"/>
    </source>
</evidence>
<keyword evidence="5 6" id="KW-0472">Membrane</keyword>
<feature type="transmembrane region" description="Helical" evidence="6">
    <location>
        <begin position="440"/>
        <end position="463"/>
    </location>
</feature>
<feature type="transmembrane region" description="Helical" evidence="6">
    <location>
        <begin position="516"/>
        <end position="539"/>
    </location>
</feature>
<proteinExistence type="inferred from homology"/>
<dbReference type="GO" id="GO:0015297">
    <property type="term" value="F:antiporter activity"/>
    <property type="evidence" value="ECO:0007669"/>
    <property type="project" value="InterPro"/>
</dbReference>
<dbReference type="Pfam" id="PF01554">
    <property type="entry name" value="MatE"/>
    <property type="match status" value="1"/>
</dbReference>
<comment type="similarity">
    <text evidence="2">Belongs to the multi antimicrobial extrusion (MATE) (TC 2.A.66.1) family.</text>
</comment>
<dbReference type="PANTHER" id="PTHR42893">
    <property type="entry name" value="PROTEIN DETOXIFICATION 44, CHLOROPLASTIC-RELATED"/>
    <property type="match status" value="1"/>
</dbReference>
<evidence type="ECO:0000313" key="9">
    <source>
        <dbReference type="EMBL" id="CAH0375230.1"/>
    </source>
</evidence>
<dbReference type="EMBL" id="CAKKNE010000004">
    <property type="protein sequence ID" value="CAH0375230.1"/>
    <property type="molecule type" value="Genomic_DNA"/>
</dbReference>
<evidence type="ECO:0000256" key="4">
    <source>
        <dbReference type="ARBA" id="ARBA00022989"/>
    </source>
</evidence>
<evidence type="ECO:0000256" key="3">
    <source>
        <dbReference type="ARBA" id="ARBA00022692"/>
    </source>
</evidence>
<keyword evidence="10" id="KW-1185">Reference proteome</keyword>
<sequence length="644" mass="67836">MVRRRHRCAAAAIVAASLRPAAALLAPPRLLHRRSTARNVLADPPEEVETAIEALLQGAAVTTTDTAFEFVEQPPDVHEGELATAEATVEALLQGSTSDETIQVYESMEAIAEVDERKSTEAVEEMPLPELEREILVEDDDLLREVDQDDTLWSLVEDLPVVADPILAAVAPDVAVEADEDAITRRKVRMRALPLFVVWLAAPTLSLIDTAVVGRFAKGPAAAAALAPAVSFSDSLAYLMTFLAIKTTSRVATYVANHDGRGARLAAREGLWLSAIVGSLMALSGELGGAAGTLRSVYVTGRTAAVLAPATTYCRIRGAAMPLQLMWQTAQAASIARGDATAPLRACGWAALFNVVGDIVLVAGLGLGVAGAALATALSMLVGCAAQLRSLNKLETTERLQEAVFQNDQLDPAGCDRALEKEARPSLGALCRLFGDALPIFATLFSKTVVGVVLVAAAAGASLAELASHQIANGLFLLFAPFADALSAASQSLAPRALRRAKQRPRVVLSTVLRETGVAATVAFGLTWGLAACGGSLFSANPFVHATLAKLGPWIGASLGVYVLNTVFEGTLFAFGHARWIGALMPFNALAVAVALLSKSVRGTPETCLIRSWIVFVAYQVWRVPQLALIARMPKDVLASTSDD</sequence>
<protein>
    <recommendedName>
        <fullName evidence="11">Protein DETOXIFICATION</fullName>
    </recommendedName>
</protein>
<dbReference type="InterPro" id="IPR044644">
    <property type="entry name" value="DinF-like"/>
</dbReference>